<dbReference type="EMBL" id="GBRH01241313">
    <property type="protein sequence ID" value="JAD56582.1"/>
    <property type="molecule type" value="Transcribed_RNA"/>
</dbReference>
<organism evidence="1">
    <name type="scientific">Arundo donax</name>
    <name type="common">Giant reed</name>
    <name type="synonym">Donax arundinaceus</name>
    <dbReference type="NCBI Taxonomy" id="35708"/>
    <lineage>
        <taxon>Eukaryota</taxon>
        <taxon>Viridiplantae</taxon>
        <taxon>Streptophyta</taxon>
        <taxon>Embryophyta</taxon>
        <taxon>Tracheophyta</taxon>
        <taxon>Spermatophyta</taxon>
        <taxon>Magnoliopsida</taxon>
        <taxon>Liliopsida</taxon>
        <taxon>Poales</taxon>
        <taxon>Poaceae</taxon>
        <taxon>PACMAD clade</taxon>
        <taxon>Arundinoideae</taxon>
        <taxon>Arundineae</taxon>
        <taxon>Arundo</taxon>
    </lineage>
</organism>
<dbReference type="AlphaFoldDB" id="A0A0A9BBB8"/>
<proteinExistence type="predicted"/>
<reference evidence="1" key="1">
    <citation type="submission" date="2014-09" db="EMBL/GenBank/DDBJ databases">
        <authorList>
            <person name="Magalhaes I.L.F."/>
            <person name="Oliveira U."/>
            <person name="Santos F.R."/>
            <person name="Vidigal T.H.D.A."/>
            <person name="Brescovit A.D."/>
            <person name="Santos A.J."/>
        </authorList>
    </citation>
    <scope>NUCLEOTIDE SEQUENCE</scope>
    <source>
        <tissue evidence="1">Shoot tissue taken approximately 20 cm above the soil surface</tissue>
    </source>
</reference>
<sequence>MDSSPGSTKWQLWSSHLNIQGYLLVRDDLFSSSPQRPPPCSLFSSRFHQGTTVSLLLI</sequence>
<protein>
    <submittedName>
        <fullName evidence="1">Sgo1</fullName>
    </submittedName>
</protein>
<name>A0A0A9BBB8_ARUDO</name>
<accession>A0A0A9BBB8</accession>
<reference evidence="1" key="2">
    <citation type="journal article" date="2015" name="Data Brief">
        <title>Shoot transcriptome of the giant reed, Arundo donax.</title>
        <authorList>
            <person name="Barrero R.A."/>
            <person name="Guerrero F.D."/>
            <person name="Moolhuijzen P."/>
            <person name="Goolsby J.A."/>
            <person name="Tidwell J."/>
            <person name="Bellgard S.E."/>
            <person name="Bellgard M.I."/>
        </authorList>
    </citation>
    <scope>NUCLEOTIDE SEQUENCE</scope>
    <source>
        <tissue evidence="1">Shoot tissue taken approximately 20 cm above the soil surface</tissue>
    </source>
</reference>
<evidence type="ECO:0000313" key="1">
    <source>
        <dbReference type="EMBL" id="JAD56582.1"/>
    </source>
</evidence>